<dbReference type="AlphaFoldDB" id="A0A5S6Q8B8"/>
<evidence type="ECO:0000313" key="3">
    <source>
        <dbReference type="WBParaSite" id="TMUE_1000003438.1"/>
    </source>
</evidence>
<keyword evidence="2" id="KW-1185">Reference proteome</keyword>
<protein>
    <submittedName>
        <fullName evidence="3">Uncharacterized protein</fullName>
    </submittedName>
</protein>
<reference evidence="3" key="1">
    <citation type="submission" date="2019-12" db="UniProtKB">
        <authorList>
            <consortium name="WormBaseParasite"/>
        </authorList>
    </citation>
    <scope>IDENTIFICATION</scope>
</reference>
<name>A0A5S6Q8B8_TRIMR</name>
<feature type="compositionally biased region" description="Basic and acidic residues" evidence="1">
    <location>
        <begin position="26"/>
        <end position="40"/>
    </location>
</feature>
<proteinExistence type="predicted"/>
<feature type="compositionally biased region" description="Basic and acidic residues" evidence="1">
    <location>
        <begin position="1"/>
        <end position="11"/>
    </location>
</feature>
<organism evidence="2 3">
    <name type="scientific">Trichuris muris</name>
    <name type="common">Mouse whipworm</name>
    <dbReference type="NCBI Taxonomy" id="70415"/>
    <lineage>
        <taxon>Eukaryota</taxon>
        <taxon>Metazoa</taxon>
        <taxon>Ecdysozoa</taxon>
        <taxon>Nematoda</taxon>
        <taxon>Enoplea</taxon>
        <taxon>Dorylaimia</taxon>
        <taxon>Trichinellida</taxon>
        <taxon>Trichuridae</taxon>
        <taxon>Trichuris</taxon>
    </lineage>
</organism>
<accession>A0A5S6Q8B8</accession>
<evidence type="ECO:0000313" key="2">
    <source>
        <dbReference type="Proteomes" id="UP000046395"/>
    </source>
</evidence>
<dbReference type="Proteomes" id="UP000046395">
    <property type="component" value="Unassembled WGS sequence"/>
</dbReference>
<sequence>MAWTTEHETSRKRQRNEQMLTMKGDAMSRKRGDEITSEERLKTPRADCLLWVSRISICQTSRASVRKFINKNRLAL</sequence>
<dbReference type="WBParaSite" id="TMUE_1000003438.1">
    <property type="protein sequence ID" value="TMUE_1000003438.1"/>
    <property type="gene ID" value="WBGene00285245"/>
</dbReference>
<evidence type="ECO:0000256" key="1">
    <source>
        <dbReference type="SAM" id="MobiDB-lite"/>
    </source>
</evidence>
<feature type="region of interest" description="Disordered" evidence="1">
    <location>
        <begin position="1"/>
        <end position="40"/>
    </location>
</feature>